<dbReference type="KEGG" id="fai:FAD_1803"/>
<dbReference type="RefSeq" id="WP_019841537.1">
    <property type="nucleotide sequence ID" value="NZ_CP015363.1"/>
</dbReference>
<dbReference type="EMBL" id="CP015363">
    <property type="protein sequence ID" value="ARD85642.1"/>
    <property type="molecule type" value="Genomic_DNA"/>
</dbReference>
<keyword evidence="7 9" id="KW-0648">Protein biosynthesis</keyword>
<dbReference type="GeneID" id="84218426"/>
<comment type="subunit">
    <text evidence="4 9">Heterodimer of two subunits, one of which binds GTP.</text>
</comment>
<comment type="function">
    <text evidence="1 9">Directs the termination of nascent peptide synthesis (translation) in response to the termination codons UAA, UAG and UGA.</text>
</comment>
<dbReference type="Pfam" id="PF03464">
    <property type="entry name" value="eRF1_2"/>
    <property type="match status" value="1"/>
</dbReference>
<dbReference type="InterPro" id="IPR042226">
    <property type="entry name" value="eFR1_2_sf"/>
</dbReference>
<dbReference type="Gene3D" id="3.30.960.10">
    <property type="entry name" value="eRF1 domain 1"/>
    <property type="match status" value="1"/>
</dbReference>
<dbReference type="AlphaFoldDB" id="A0A1V0N689"/>
<dbReference type="GO" id="GO:0016149">
    <property type="term" value="F:translation release factor activity, codon specific"/>
    <property type="evidence" value="ECO:0007669"/>
    <property type="project" value="UniProtKB-UniRule"/>
</dbReference>
<dbReference type="Gene3D" id="3.30.420.60">
    <property type="entry name" value="eRF1 domain 2"/>
    <property type="match status" value="1"/>
</dbReference>
<dbReference type="SUPFAM" id="SSF53137">
    <property type="entry name" value="Translational machinery components"/>
    <property type="match status" value="1"/>
</dbReference>
<dbReference type="Pfam" id="PF03465">
    <property type="entry name" value="eRF1_3"/>
    <property type="match status" value="1"/>
</dbReference>
<dbReference type="InterPro" id="IPR004403">
    <property type="entry name" value="Peptide_chain-rel_eRF1/aRF1"/>
</dbReference>
<comment type="subcellular location">
    <subcellularLocation>
        <location evidence="2 9">Cytoplasm</location>
    </subcellularLocation>
</comment>
<sequence length="412" mass="47305">MDDEDYKRYEFKKAMEELSKLHGRGTELISLYIPPDKQISDVVQYLREEFSTSSNIKSKTTRKNVLGAIESIMSRLKYYKQPPEHGLVFFVGHVATRGDQTEMYTKIIEPPQAIQTFLYKCDSSFHLEQLTDQLKEKELYGLIVIDRKEATIGFLRGTKIDVVDYEYSLVPSKHRQGGQSSRRFERLIEIAANEFFKKIGDIANSTFMPVIKDVITIFVGGPGATKEYFIEKDYLRNEIKDKIKDLFDIGYTDESGLRELVEKASESIKDMRITREKDIINRFLREIKKSDGGLGVYGEASIINALKMKNIELLIVSDSIRKIKYFYKCPVCGAEKTFTDEPTEEPVCDNDNTPMNFEKEDDFIEDLYKMAEESGTKVEMVSEDSDEGRLLKTAFGGLAGILRYVPENQLNI</sequence>
<protein>
    <recommendedName>
        <fullName evidence="5 9">Peptide chain release factor subunit 1</fullName>
    </recommendedName>
    <alternativeName>
        <fullName evidence="8 9">Translation termination factor aRF1</fullName>
    </alternativeName>
</protein>
<dbReference type="InterPro" id="IPR005142">
    <property type="entry name" value="eRF1_3"/>
</dbReference>
<dbReference type="GeneID" id="16025082"/>
<evidence type="ECO:0000256" key="9">
    <source>
        <dbReference type="HAMAP-Rule" id="MF_00424"/>
    </source>
</evidence>
<dbReference type="InterPro" id="IPR024049">
    <property type="entry name" value="eRF1_1_sf"/>
</dbReference>
<evidence type="ECO:0000256" key="8">
    <source>
        <dbReference type="ARBA" id="ARBA00031168"/>
    </source>
</evidence>
<evidence type="ECO:0000256" key="5">
    <source>
        <dbReference type="ARBA" id="ARBA00019723"/>
    </source>
</evidence>
<dbReference type="NCBIfam" id="TIGR03676">
    <property type="entry name" value="aRF1_eRF1"/>
    <property type="match status" value="1"/>
</dbReference>
<dbReference type="PANTHER" id="PTHR10113">
    <property type="entry name" value="PEPTIDE CHAIN RELEASE FACTOR SUBUNIT 1"/>
    <property type="match status" value="1"/>
</dbReference>
<dbReference type="Gene3D" id="1.20.5.170">
    <property type="match status" value="1"/>
</dbReference>
<evidence type="ECO:0000256" key="2">
    <source>
        <dbReference type="ARBA" id="ARBA00004496"/>
    </source>
</evidence>
<evidence type="ECO:0000256" key="6">
    <source>
        <dbReference type="ARBA" id="ARBA00022490"/>
    </source>
</evidence>
<dbReference type="HAMAP" id="MF_00424">
    <property type="entry name" value="Rel_fact_arch_1"/>
    <property type="match status" value="1"/>
</dbReference>
<accession>A0A1V0N689</accession>
<dbReference type="SUPFAM" id="SSF55315">
    <property type="entry name" value="L30e-like"/>
    <property type="match status" value="1"/>
</dbReference>
<dbReference type="STRING" id="74969.FAD_1803"/>
<comment type="similarity">
    <text evidence="3 9">Belongs to the eukaryotic release factor 1 family.</text>
</comment>
<dbReference type="InterPro" id="IPR029064">
    <property type="entry name" value="Ribosomal_eL30-like_sf"/>
</dbReference>
<dbReference type="InterPro" id="IPR020918">
    <property type="entry name" value="Peptide_chain-rel_aRF1"/>
</dbReference>
<dbReference type="Pfam" id="PF03463">
    <property type="entry name" value="eRF1_1"/>
    <property type="match status" value="1"/>
</dbReference>
<proteinExistence type="inferred from homology"/>
<evidence type="ECO:0000259" key="10">
    <source>
        <dbReference type="SMART" id="SM01194"/>
    </source>
</evidence>
<keyword evidence="6 9" id="KW-0963">Cytoplasm</keyword>
<keyword evidence="12" id="KW-1185">Reference proteome</keyword>
<reference evidence="11 12" key="1">
    <citation type="submission" date="2011-10" db="EMBL/GenBank/DDBJ databases">
        <title>Metabolic and evolutionary patterns in the extreme acidophile Ferroplasma acidiphilum.</title>
        <authorList>
            <person name="Golyshina O.V."/>
            <person name="Kozyavkin S.A."/>
            <person name="Tatusov R.L."/>
            <person name="Slesarev A.I."/>
            <person name="Golyshin P.N."/>
        </authorList>
    </citation>
    <scope>NUCLEOTIDE SEQUENCE [LARGE SCALE GENOMIC DNA]</scope>
    <source>
        <strain evidence="12">Y</strain>
    </source>
</reference>
<dbReference type="SUPFAM" id="SSF55481">
    <property type="entry name" value="N-terminal domain of eukaryotic peptide chain release factor subunit 1, ERF1"/>
    <property type="match status" value="1"/>
</dbReference>
<evidence type="ECO:0000256" key="3">
    <source>
        <dbReference type="ARBA" id="ARBA00005326"/>
    </source>
</evidence>
<evidence type="ECO:0000256" key="4">
    <source>
        <dbReference type="ARBA" id="ARBA00011520"/>
    </source>
</evidence>
<dbReference type="FunFam" id="3.30.960.10:FF:000003">
    <property type="entry name" value="Peptide chain release factor subunit 1"/>
    <property type="match status" value="1"/>
</dbReference>
<dbReference type="InterPro" id="IPR005141">
    <property type="entry name" value="eRF1_2"/>
</dbReference>
<dbReference type="GO" id="GO:0005737">
    <property type="term" value="C:cytoplasm"/>
    <property type="evidence" value="ECO:0007669"/>
    <property type="project" value="UniProtKB-SubCell"/>
</dbReference>
<evidence type="ECO:0000313" key="11">
    <source>
        <dbReference type="EMBL" id="ARD85642.1"/>
    </source>
</evidence>
<dbReference type="Proteomes" id="UP000192050">
    <property type="component" value="Chromosome"/>
</dbReference>
<dbReference type="SMART" id="SM01194">
    <property type="entry name" value="eRF1_1"/>
    <property type="match status" value="1"/>
</dbReference>
<name>A0A1V0N689_9ARCH</name>
<evidence type="ECO:0000256" key="7">
    <source>
        <dbReference type="ARBA" id="ARBA00022917"/>
    </source>
</evidence>
<evidence type="ECO:0000313" key="12">
    <source>
        <dbReference type="Proteomes" id="UP000192050"/>
    </source>
</evidence>
<dbReference type="OrthoDB" id="1011at2157"/>
<evidence type="ECO:0000256" key="1">
    <source>
        <dbReference type="ARBA" id="ARBA00002832"/>
    </source>
</evidence>
<dbReference type="Gene3D" id="3.30.1330.30">
    <property type="match status" value="1"/>
</dbReference>
<gene>
    <name evidence="9" type="primary">prf1</name>
    <name evidence="11" type="ORF">FAD_1803</name>
</gene>
<dbReference type="FunFam" id="3.30.420.60:FF:000003">
    <property type="entry name" value="Peptide chain release factor subunit 1"/>
    <property type="match status" value="1"/>
</dbReference>
<feature type="domain" description="eRF1/Pelota-like N-terminal" evidence="10">
    <location>
        <begin position="1"/>
        <end position="135"/>
    </location>
</feature>
<dbReference type="InterPro" id="IPR005140">
    <property type="entry name" value="eRF1_Pelota-like_N"/>
</dbReference>
<organism evidence="11 12">
    <name type="scientific">Ferroplasma acidiphilum</name>
    <dbReference type="NCBI Taxonomy" id="74969"/>
    <lineage>
        <taxon>Archaea</taxon>
        <taxon>Methanobacteriati</taxon>
        <taxon>Thermoplasmatota</taxon>
        <taxon>Thermoplasmata</taxon>
        <taxon>Thermoplasmatales</taxon>
        <taxon>Ferroplasmaceae</taxon>
        <taxon>Ferroplasma</taxon>
    </lineage>
</organism>